<dbReference type="InterPro" id="IPR029787">
    <property type="entry name" value="Nucleotide_cyclase"/>
</dbReference>
<dbReference type="Pfam" id="PF00563">
    <property type="entry name" value="EAL"/>
    <property type="match status" value="1"/>
</dbReference>
<dbReference type="Proteomes" id="UP001143328">
    <property type="component" value="Unassembled WGS sequence"/>
</dbReference>
<reference evidence="7" key="2">
    <citation type="submission" date="2023-01" db="EMBL/GenBank/DDBJ databases">
        <authorList>
            <person name="Sun Q."/>
            <person name="Evtushenko L."/>
        </authorList>
    </citation>
    <scope>NUCLEOTIDE SEQUENCE</scope>
    <source>
        <strain evidence="7">VKM B-2935</strain>
    </source>
</reference>
<name>A0A9W6NF27_9PSED</name>
<dbReference type="Gene3D" id="3.30.70.270">
    <property type="match status" value="1"/>
</dbReference>
<dbReference type="AlphaFoldDB" id="A0A9W6NF27"/>
<dbReference type="SMART" id="SM00267">
    <property type="entry name" value="GGDEF"/>
    <property type="match status" value="1"/>
</dbReference>
<dbReference type="CDD" id="cd06225">
    <property type="entry name" value="HAMP"/>
    <property type="match status" value="1"/>
</dbReference>
<dbReference type="InterPro" id="IPR003660">
    <property type="entry name" value="HAMP_dom"/>
</dbReference>
<dbReference type="Pfam" id="PF14827">
    <property type="entry name" value="dCache_3"/>
    <property type="match status" value="1"/>
</dbReference>
<dbReference type="PROSITE" id="PS50883">
    <property type="entry name" value="EAL"/>
    <property type="match status" value="1"/>
</dbReference>
<dbReference type="GO" id="GO:0007165">
    <property type="term" value="P:signal transduction"/>
    <property type="evidence" value="ECO:0007669"/>
    <property type="project" value="InterPro"/>
</dbReference>
<dbReference type="CDD" id="cd01949">
    <property type="entry name" value="GGDEF"/>
    <property type="match status" value="1"/>
</dbReference>
<dbReference type="InterPro" id="IPR043128">
    <property type="entry name" value="Rev_trsase/Diguanyl_cyclase"/>
</dbReference>
<feature type="domain" description="GGDEF" evidence="6">
    <location>
        <begin position="389"/>
        <end position="522"/>
    </location>
</feature>
<dbReference type="SMART" id="SM00052">
    <property type="entry name" value="EAL"/>
    <property type="match status" value="1"/>
</dbReference>
<organism evidence="7 8">
    <name type="scientific">Pseudomonas turukhanskensis</name>
    <dbReference type="NCBI Taxonomy" id="1806536"/>
    <lineage>
        <taxon>Bacteria</taxon>
        <taxon>Pseudomonadati</taxon>
        <taxon>Pseudomonadota</taxon>
        <taxon>Gammaproteobacteria</taxon>
        <taxon>Pseudomonadales</taxon>
        <taxon>Pseudomonadaceae</taxon>
        <taxon>Pseudomonas</taxon>
    </lineage>
</organism>
<accession>A0A9W6NF27</accession>
<dbReference type="Pfam" id="PF00990">
    <property type="entry name" value="GGDEF"/>
    <property type="match status" value="1"/>
</dbReference>
<dbReference type="PROSITE" id="PS50885">
    <property type="entry name" value="HAMP"/>
    <property type="match status" value="1"/>
</dbReference>
<dbReference type="Pfam" id="PF00672">
    <property type="entry name" value="HAMP"/>
    <property type="match status" value="1"/>
</dbReference>
<protein>
    <recommendedName>
        <fullName evidence="1">cyclic-guanylate-specific phosphodiesterase</fullName>
        <ecNumber evidence="1">3.1.4.52</ecNumber>
    </recommendedName>
</protein>
<keyword evidence="3" id="KW-0812">Transmembrane</keyword>
<dbReference type="PANTHER" id="PTHR33121:SF71">
    <property type="entry name" value="OXYGEN SENSOR PROTEIN DOSP"/>
    <property type="match status" value="1"/>
</dbReference>
<dbReference type="SUPFAM" id="SSF158472">
    <property type="entry name" value="HAMP domain-like"/>
    <property type="match status" value="1"/>
</dbReference>
<evidence type="ECO:0000256" key="3">
    <source>
        <dbReference type="SAM" id="Phobius"/>
    </source>
</evidence>
<feature type="domain" description="HAMP" evidence="5">
    <location>
        <begin position="305"/>
        <end position="357"/>
    </location>
</feature>
<keyword evidence="2" id="KW-0973">c-di-GMP</keyword>
<dbReference type="NCBIfam" id="TIGR00254">
    <property type="entry name" value="GGDEF"/>
    <property type="match status" value="1"/>
</dbReference>
<dbReference type="InterPro" id="IPR001633">
    <property type="entry name" value="EAL_dom"/>
</dbReference>
<keyword evidence="8" id="KW-1185">Reference proteome</keyword>
<comment type="caution">
    <text evidence="7">The sequence shown here is derived from an EMBL/GenBank/DDBJ whole genome shotgun (WGS) entry which is preliminary data.</text>
</comment>
<dbReference type="Gene3D" id="6.10.340.10">
    <property type="match status" value="1"/>
</dbReference>
<dbReference type="GO" id="GO:0071111">
    <property type="term" value="F:cyclic-guanylate-specific phosphodiesterase activity"/>
    <property type="evidence" value="ECO:0007669"/>
    <property type="project" value="UniProtKB-EC"/>
</dbReference>
<evidence type="ECO:0000313" key="8">
    <source>
        <dbReference type="Proteomes" id="UP001143328"/>
    </source>
</evidence>
<dbReference type="SMART" id="SM00304">
    <property type="entry name" value="HAMP"/>
    <property type="match status" value="1"/>
</dbReference>
<evidence type="ECO:0000256" key="1">
    <source>
        <dbReference type="ARBA" id="ARBA00012282"/>
    </source>
</evidence>
<dbReference type="SUPFAM" id="SSF55073">
    <property type="entry name" value="Nucleotide cyclase"/>
    <property type="match status" value="1"/>
</dbReference>
<feature type="transmembrane region" description="Helical" evidence="3">
    <location>
        <begin position="285"/>
        <end position="304"/>
    </location>
</feature>
<dbReference type="PANTHER" id="PTHR33121">
    <property type="entry name" value="CYCLIC DI-GMP PHOSPHODIESTERASE PDEF"/>
    <property type="match status" value="1"/>
</dbReference>
<dbReference type="GO" id="GO:0016020">
    <property type="term" value="C:membrane"/>
    <property type="evidence" value="ECO:0007669"/>
    <property type="project" value="InterPro"/>
</dbReference>
<dbReference type="InterPro" id="IPR035919">
    <property type="entry name" value="EAL_sf"/>
</dbReference>
<dbReference type="CDD" id="cd01948">
    <property type="entry name" value="EAL"/>
    <property type="match status" value="1"/>
</dbReference>
<dbReference type="EC" id="3.1.4.52" evidence="1"/>
<dbReference type="InterPro" id="IPR050706">
    <property type="entry name" value="Cyclic-di-GMP_PDE-like"/>
</dbReference>
<reference evidence="7" key="1">
    <citation type="journal article" date="2014" name="Int. J. Syst. Evol. Microbiol.">
        <title>Complete genome sequence of Corynebacterium casei LMG S-19264T (=DSM 44701T), isolated from a smear-ripened cheese.</title>
        <authorList>
            <consortium name="US DOE Joint Genome Institute (JGI-PGF)"/>
            <person name="Walter F."/>
            <person name="Albersmeier A."/>
            <person name="Kalinowski J."/>
            <person name="Ruckert C."/>
        </authorList>
    </citation>
    <scope>NUCLEOTIDE SEQUENCE</scope>
    <source>
        <strain evidence="7">VKM B-2935</strain>
    </source>
</reference>
<dbReference type="FunFam" id="3.20.20.450:FF:000001">
    <property type="entry name" value="Cyclic di-GMP phosphodiesterase yahA"/>
    <property type="match status" value="1"/>
</dbReference>
<keyword evidence="3" id="KW-1133">Transmembrane helix</keyword>
<evidence type="ECO:0000256" key="2">
    <source>
        <dbReference type="ARBA" id="ARBA00022636"/>
    </source>
</evidence>
<dbReference type="InterPro" id="IPR029150">
    <property type="entry name" value="dCache_3"/>
</dbReference>
<evidence type="ECO:0000259" key="6">
    <source>
        <dbReference type="PROSITE" id="PS50887"/>
    </source>
</evidence>
<keyword evidence="3" id="KW-0472">Membrane</keyword>
<proteinExistence type="predicted"/>
<dbReference type="PROSITE" id="PS50887">
    <property type="entry name" value="GGDEF"/>
    <property type="match status" value="1"/>
</dbReference>
<evidence type="ECO:0000259" key="4">
    <source>
        <dbReference type="PROSITE" id="PS50883"/>
    </source>
</evidence>
<sequence length="790" mass="86926">MKPSNSFQSRVAGVLILLLLVVIGSLYFAVKVATADAVKKQASEQLEVGVRVFERLLDVRSRQIRDAVQVLSSDFGFKDAVASGDTATISSVLANHGKRIDATEVLLLGLDGTITATAADASPANSQDAFKPGTPFRYAAELAEARRSGQSALIVSINHEPHLLVEAQILAPIPIARVVMGFRMDQALANELRSLTNLDVSFLAIEDNTPGRLISTLSADQEAEMMAANLQRERTTTLKEFEFSGKRYLNEQLVLANGTRYQVQAFLHSSLEEALVAFKPLDQRVLLIALCALVASLVGALLLARSISRPVRELARVAERVGQGDYQGTLELKRSDELGVLAKTFQQMQSDLAERERQLAHNALHDGLTGLPNRTLAIERLGSSITAERPVALLNLGIGNFRSLNETCGPGGGDLALQQISRRLQAILRPGDSLARLFADEFLLMIDGSDRDSAVATADQLQQLLIKPLRVGIHDIALDCSIGIAAYPQDGATPDELLRRANLAMRDAAQSPGRLQLYQHGREDDHDRQINLIRDLRRAAENNELVLHYQPKLNINEGHVRQAEALLRWQHPQYGMVSPGEFIPLAERTGSIQGLTAWVIEEVLRQLREWNQRGLRVLMSLNISAEDLHDIGIATRVSRLLTHYAVPAEQLIFEITESAVMQNPETALKVLHSLRACGISLSVDDFGTGYSSLAQLKRMPVQELKIDQSFVRDLDDASEDSVIVRSTIEMSHSLGLKVVAEGVEFERSLRLLERWQCDTAQGYLISRPLTASAFEAWVGQPLRANLAMLH</sequence>
<feature type="domain" description="EAL" evidence="4">
    <location>
        <begin position="529"/>
        <end position="782"/>
    </location>
</feature>
<gene>
    <name evidence="7" type="ORF">GCM10017655_12580</name>
</gene>
<evidence type="ECO:0000313" key="7">
    <source>
        <dbReference type="EMBL" id="GLK88196.1"/>
    </source>
</evidence>
<dbReference type="Gene3D" id="3.20.20.450">
    <property type="entry name" value="EAL domain"/>
    <property type="match status" value="1"/>
</dbReference>
<dbReference type="RefSeq" id="WP_271194411.1">
    <property type="nucleotide sequence ID" value="NZ_BSFN01000002.1"/>
</dbReference>
<dbReference type="SUPFAM" id="SSF141868">
    <property type="entry name" value="EAL domain-like"/>
    <property type="match status" value="1"/>
</dbReference>
<dbReference type="InterPro" id="IPR000160">
    <property type="entry name" value="GGDEF_dom"/>
</dbReference>
<evidence type="ECO:0000259" key="5">
    <source>
        <dbReference type="PROSITE" id="PS50885"/>
    </source>
</evidence>
<dbReference type="EMBL" id="BSFN01000002">
    <property type="protein sequence ID" value="GLK88196.1"/>
    <property type="molecule type" value="Genomic_DNA"/>
</dbReference>